<comment type="pathway">
    <text evidence="5">Purine metabolism; AMP biosynthesis via salvage pathway; AMP from ADP: step 1/1.</text>
</comment>
<dbReference type="GO" id="GO:0004017">
    <property type="term" value="F:AMP kinase activity"/>
    <property type="evidence" value="ECO:0007669"/>
    <property type="project" value="UniProtKB-UniRule"/>
</dbReference>
<dbReference type="InterPro" id="IPR027417">
    <property type="entry name" value="P-loop_NTPase"/>
</dbReference>
<dbReference type="AlphaFoldDB" id="A0A2U2B8J0"/>
<feature type="binding site" evidence="5">
    <location>
        <begin position="11"/>
        <end position="16"/>
    </location>
    <ligand>
        <name>ATP</name>
        <dbReference type="ChEBI" id="CHEBI:30616"/>
    </ligand>
</feature>
<evidence type="ECO:0000256" key="1">
    <source>
        <dbReference type="ARBA" id="ARBA00022679"/>
    </source>
</evidence>
<dbReference type="NCBIfam" id="NF011105">
    <property type="entry name" value="PRK14532.1"/>
    <property type="match status" value="1"/>
</dbReference>
<dbReference type="PANTHER" id="PTHR23359">
    <property type="entry name" value="NUCLEOTIDE KINASE"/>
    <property type="match status" value="1"/>
</dbReference>
<keyword evidence="2 5" id="KW-0545">Nucleotide biosynthesis</keyword>
<comment type="domain">
    <text evidence="5">Consists of three domains, a large central CORE domain and two small peripheral domains, NMPbind and LID, which undergo movements during catalysis. The LID domain closes over the site of phosphoryl transfer upon ATP binding. Assembling and dissambling the active center during each catalytic cycle provides an effective means to prevent ATP hydrolysis.</text>
</comment>
<keyword evidence="9" id="KW-1185">Reference proteome</keyword>
<dbReference type="InterPro" id="IPR033690">
    <property type="entry name" value="Adenylat_kinase_CS"/>
</dbReference>
<dbReference type="NCBIfam" id="NF011100">
    <property type="entry name" value="PRK14527.1"/>
    <property type="match status" value="1"/>
</dbReference>
<dbReference type="GO" id="GO:0044209">
    <property type="term" value="P:AMP salvage"/>
    <property type="evidence" value="ECO:0007669"/>
    <property type="project" value="UniProtKB-UniRule"/>
</dbReference>
<evidence type="ECO:0000256" key="6">
    <source>
        <dbReference type="RuleBase" id="RU003330"/>
    </source>
</evidence>
<dbReference type="EC" id="2.7.4.3" evidence="5 7"/>
<dbReference type="GO" id="GO:0005737">
    <property type="term" value="C:cytoplasm"/>
    <property type="evidence" value="ECO:0007669"/>
    <property type="project" value="UniProtKB-SubCell"/>
</dbReference>
<comment type="subcellular location">
    <subcellularLocation>
        <location evidence="5 7">Cytoplasm</location>
    </subcellularLocation>
</comment>
<evidence type="ECO:0000313" key="8">
    <source>
        <dbReference type="EMBL" id="PWD99377.1"/>
    </source>
</evidence>
<keyword evidence="4 5" id="KW-0418">Kinase</keyword>
<dbReference type="Pfam" id="PF00406">
    <property type="entry name" value="ADK"/>
    <property type="match status" value="1"/>
</dbReference>
<comment type="similarity">
    <text evidence="5 6">Belongs to the adenylate kinase family.</text>
</comment>
<keyword evidence="3 5" id="KW-0547">Nucleotide-binding</keyword>
<keyword evidence="5 7" id="KW-0067">ATP-binding</keyword>
<keyword evidence="5" id="KW-0963">Cytoplasm</keyword>
<keyword evidence="1 5" id="KW-0808">Transferase</keyword>
<gene>
    <name evidence="5" type="primary">adk</name>
    <name evidence="8" type="ORF">DDZ16_10220</name>
</gene>
<evidence type="ECO:0000256" key="4">
    <source>
        <dbReference type="ARBA" id="ARBA00022777"/>
    </source>
</evidence>
<feature type="binding site" evidence="5">
    <location>
        <position position="128"/>
    </location>
    <ligand>
        <name>ATP</name>
        <dbReference type="ChEBI" id="CHEBI:30616"/>
    </ligand>
</feature>
<sequence length="191" mass="21450">MLNIVIFGPPGSGKGTQSEKIIEKYGLAHISTGEILRKEIKEGSDLGKIAQSFIDKGELIPDVTIIEILEKKLESLSNTKGVIFDGFPRTVDQAVALKKVLQKHGENVDIMLNLEVDREELIQRLLKRGKVSGRSDDNLETIQKRIRVYEERTCPVIEFYKKEGTYAPIRGVGEIDEIFQRISEAIDAIKV</sequence>
<feature type="binding site" evidence="5">
    <location>
        <position position="145"/>
    </location>
    <ligand>
        <name>AMP</name>
        <dbReference type="ChEBI" id="CHEBI:456215"/>
    </ligand>
</feature>
<protein>
    <recommendedName>
        <fullName evidence="5 7">Adenylate kinase</fullName>
        <shortName evidence="5">AK</shortName>
        <ecNumber evidence="5 7">2.7.4.3</ecNumber>
    </recommendedName>
    <alternativeName>
        <fullName evidence="5">ATP-AMP transphosphorylase</fullName>
    </alternativeName>
    <alternativeName>
        <fullName evidence="5">ATP:AMP phosphotransferase</fullName>
    </alternativeName>
    <alternativeName>
        <fullName evidence="5">Adenylate monophosphate kinase</fullName>
    </alternativeName>
</protein>
<comment type="caution">
    <text evidence="5">Lacks conserved residue(s) required for the propagation of feature annotation.</text>
</comment>
<organism evidence="8 9">
    <name type="scientific">Marinilabilia rubra</name>
    <dbReference type="NCBI Taxonomy" id="2162893"/>
    <lineage>
        <taxon>Bacteria</taxon>
        <taxon>Pseudomonadati</taxon>
        <taxon>Bacteroidota</taxon>
        <taxon>Bacteroidia</taxon>
        <taxon>Marinilabiliales</taxon>
        <taxon>Marinilabiliaceae</taxon>
        <taxon>Marinilabilia</taxon>
    </lineage>
</organism>
<accession>A0A2U2B8J0</accession>
<dbReference type="UniPathway" id="UPA00588">
    <property type="reaction ID" value="UER00649"/>
</dbReference>
<comment type="caution">
    <text evidence="8">The sequence shown here is derived from an EMBL/GenBank/DDBJ whole genome shotgun (WGS) entry which is preliminary data.</text>
</comment>
<comment type="catalytic activity">
    <reaction evidence="5 7">
        <text>AMP + ATP = 2 ADP</text>
        <dbReference type="Rhea" id="RHEA:12973"/>
        <dbReference type="ChEBI" id="CHEBI:30616"/>
        <dbReference type="ChEBI" id="CHEBI:456215"/>
        <dbReference type="ChEBI" id="CHEBI:456216"/>
        <dbReference type="EC" id="2.7.4.3"/>
    </reaction>
</comment>
<dbReference type="HAMAP" id="MF_00235">
    <property type="entry name" value="Adenylate_kinase_Adk"/>
    <property type="match status" value="1"/>
</dbReference>
<dbReference type="PROSITE" id="PS00113">
    <property type="entry name" value="ADENYLATE_KINASE"/>
    <property type="match status" value="1"/>
</dbReference>
<dbReference type="GO" id="GO:0005524">
    <property type="term" value="F:ATP binding"/>
    <property type="evidence" value="ECO:0007669"/>
    <property type="project" value="UniProtKB-UniRule"/>
</dbReference>
<feature type="binding site" evidence="5">
    <location>
        <position position="93"/>
    </location>
    <ligand>
        <name>AMP</name>
        <dbReference type="ChEBI" id="CHEBI:456215"/>
    </ligand>
</feature>
<dbReference type="PRINTS" id="PR00094">
    <property type="entry name" value="ADENYLTKNASE"/>
</dbReference>
<feature type="binding site" evidence="5">
    <location>
        <position position="32"/>
    </location>
    <ligand>
        <name>AMP</name>
        <dbReference type="ChEBI" id="CHEBI:456215"/>
    </ligand>
</feature>
<comment type="subunit">
    <text evidence="5 7">Monomer.</text>
</comment>
<proteinExistence type="inferred from homology"/>
<dbReference type="EMBL" id="QEWP01000007">
    <property type="protein sequence ID" value="PWD99377.1"/>
    <property type="molecule type" value="Genomic_DNA"/>
</dbReference>
<name>A0A2U2B8J0_9BACT</name>
<dbReference type="SUPFAM" id="SSF52540">
    <property type="entry name" value="P-loop containing nucleoside triphosphate hydrolases"/>
    <property type="match status" value="1"/>
</dbReference>
<evidence type="ECO:0000256" key="2">
    <source>
        <dbReference type="ARBA" id="ARBA00022727"/>
    </source>
</evidence>
<feature type="region of interest" description="NMP" evidence="5">
    <location>
        <begin position="31"/>
        <end position="60"/>
    </location>
</feature>
<dbReference type="CDD" id="cd01428">
    <property type="entry name" value="ADK"/>
    <property type="match status" value="1"/>
</dbReference>
<feature type="binding site" evidence="5">
    <location>
        <begin position="86"/>
        <end position="89"/>
    </location>
    <ligand>
        <name>AMP</name>
        <dbReference type="ChEBI" id="CHEBI:456215"/>
    </ligand>
</feature>
<dbReference type="InterPro" id="IPR000850">
    <property type="entry name" value="Adenylat/UMP-CMP_kin"/>
</dbReference>
<dbReference type="RefSeq" id="WP_109264362.1">
    <property type="nucleotide sequence ID" value="NZ_QEWP01000007.1"/>
</dbReference>
<feature type="binding site" evidence="5">
    <location>
        <begin position="58"/>
        <end position="60"/>
    </location>
    <ligand>
        <name>AMP</name>
        <dbReference type="ChEBI" id="CHEBI:456215"/>
    </ligand>
</feature>
<reference evidence="8 9" key="1">
    <citation type="submission" date="2018-05" db="EMBL/GenBank/DDBJ databases">
        <title>Marinilabilia rubrum sp. nov., isolated from saltern sediment.</title>
        <authorList>
            <person name="Zhang R."/>
        </authorList>
    </citation>
    <scope>NUCLEOTIDE SEQUENCE [LARGE SCALE GENOMIC DNA]</scope>
    <source>
        <strain evidence="8 9">WTE16</strain>
    </source>
</reference>
<feature type="binding site" evidence="5">
    <location>
        <position position="134"/>
    </location>
    <ligand>
        <name>AMP</name>
        <dbReference type="ChEBI" id="CHEBI:456215"/>
    </ligand>
</feature>
<dbReference type="OrthoDB" id="9805030at2"/>
<dbReference type="NCBIfam" id="NF011104">
    <property type="entry name" value="PRK14531.1"/>
    <property type="match status" value="1"/>
</dbReference>
<dbReference type="Proteomes" id="UP000244956">
    <property type="component" value="Unassembled WGS sequence"/>
</dbReference>
<evidence type="ECO:0000256" key="3">
    <source>
        <dbReference type="ARBA" id="ARBA00022741"/>
    </source>
</evidence>
<feature type="binding site" evidence="5">
    <location>
        <position position="173"/>
    </location>
    <ligand>
        <name>ATP</name>
        <dbReference type="ChEBI" id="CHEBI:30616"/>
    </ligand>
</feature>
<evidence type="ECO:0000256" key="5">
    <source>
        <dbReference type="HAMAP-Rule" id="MF_00235"/>
    </source>
</evidence>
<dbReference type="NCBIfam" id="NF001381">
    <property type="entry name" value="PRK00279.1-3"/>
    <property type="match status" value="1"/>
</dbReference>
<comment type="function">
    <text evidence="5">Catalyzes the reversible transfer of the terminal phosphate group between ATP and AMP. Plays an important role in cellular energy homeostasis and in adenine nucleotide metabolism.</text>
</comment>
<evidence type="ECO:0000313" key="9">
    <source>
        <dbReference type="Proteomes" id="UP000244956"/>
    </source>
</evidence>
<evidence type="ECO:0000256" key="7">
    <source>
        <dbReference type="RuleBase" id="RU003331"/>
    </source>
</evidence>
<feature type="binding site" evidence="5">
    <location>
        <position position="37"/>
    </location>
    <ligand>
        <name>AMP</name>
        <dbReference type="ChEBI" id="CHEBI:456215"/>
    </ligand>
</feature>
<dbReference type="Gene3D" id="3.40.50.300">
    <property type="entry name" value="P-loop containing nucleotide triphosphate hydrolases"/>
    <property type="match status" value="1"/>
</dbReference>